<reference evidence="3 4" key="1">
    <citation type="submission" date="2015-12" db="EMBL/GenBank/DDBJ databases">
        <authorList>
            <person name="Shamseldin A."/>
            <person name="Moawad H."/>
            <person name="Abd El-Rahim W.M."/>
            <person name="Sadowsky M.J."/>
        </authorList>
    </citation>
    <scope>NUCLEOTIDE SEQUENCE [LARGE SCALE GENOMIC DNA]</scope>
    <source>
        <strain evidence="3 4">WF1</strain>
    </source>
</reference>
<protein>
    <recommendedName>
        <fullName evidence="5">Cytoplasmic protein</fullName>
    </recommendedName>
</protein>
<dbReference type="Pfam" id="PF06250">
    <property type="entry name" value="YhcG_C"/>
    <property type="match status" value="1"/>
</dbReference>
<dbReference type="Proteomes" id="UP000191980">
    <property type="component" value="Unassembled WGS sequence"/>
</dbReference>
<gene>
    <name evidence="3" type="ORF">AU255_08890</name>
</gene>
<accession>A0A1V8M8V7</accession>
<dbReference type="PANTHER" id="PTHR30547">
    <property type="entry name" value="UNCHARACTERIZED PROTEIN YHCG-RELATED"/>
    <property type="match status" value="1"/>
</dbReference>
<comment type="caution">
    <text evidence="3">The sequence shown here is derived from an EMBL/GenBank/DDBJ whole genome shotgun (WGS) entry which is preliminary data.</text>
</comment>
<proteinExistence type="predicted"/>
<dbReference type="InterPro" id="IPR011856">
    <property type="entry name" value="tRNA_endonuc-like_dom_sf"/>
</dbReference>
<dbReference type="RefSeq" id="WP_080522563.1">
    <property type="nucleotide sequence ID" value="NZ_LPUF01000001.1"/>
</dbReference>
<dbReference type="Pfam" id="PF17761">
    <property type="entry name" value="DUF1016_N"/>
    <property type="match status" value="1"/>
</dbReference>
<evidence type="ECO:0000313" key="4">
    <source>
        <dbReference type="Proteomes" id="UP000191980"/>
    </source>
</evidence>
<evidence type="ECO:0000259" key="2">
    <source>
        <dbReference type="Pfam" id="PF17761"/>
    </source>
</evidence>
<feature type="domain" description="YhcG N-terminal" evidence="2">
    <location>
        <begin position="13"/>
        <end position="149"/>
    </location>
</feature>
<name>A0A1V8M8V7_9GAMM</name>
<feature type="domain" description="YhcG PDDEXK nuclease" evidence="1">
    <location>
        <begin position="178"/>
        <end position="326"/>
    </location>
</feature>
<evidence type="ECO:0008006" key="5">
    <source>
        <dbReference type="Google" id="ProtNLM"/>
    </source>
</evidence>
<dbReference type="AlphaFoldDB" id="A0A1V8M8V7"/>
<dbReference type="InterPro" id="IPR053148">
    <property type="entry name" value="PD-DEXK-like_domain"/>
</dbReference>
<dbReference type="InterPro" id="IPR009362">
    <property type="entry name" value="YhcG_C"/>
</dbReference>
<sequence>MNQPLSNSELFVEVKELIQAAKQQAAVAVNAELTLLYWQVGKRIADEVLKGERAEYGKQVIAHLAKDLTVSFGKGWSKRNLAQMVKFNEAFPDFQIVQTLSAQLSWSHFNCLMPISDSIKRDFYITMTGQERWSTRTLSERIDSQLFERTAISKKPDQTISQELQLLRDSGQVNQNLILKDPYVLDFLGLNDSYLEKDLEDAILRELEQFLLELGSGFTFIARQKRLQIDEDDFYIDLLFYNRKLKRLVAIDLKVGRFKAEYKGQMELYLRWLAKHEQEADENPPLGIILCAGKKHEQIELLEMDKSGIHVAEYLTVLPPRAELELKLHEAVINAKLRLDNKR</sequence>
<dbReference type="InterPro" id="IPR041527">
    <property type="entry name" value="YhcG_N"/>
</dbReference>
<dbReference type="PANTHER" id="PTHR30547:SF5">
    <property type="entry name" value="NUCLEASE YHCG-RELATED"/>
    <property type="match status" value="1"/>
</dbReference>
<keyword evidence="4" id="KW-1185">Reference proteome</keyword>
<evidence type="ECO:0000259" key="1">
    <source>
        <dbReference type="Pfam" id="PF06250"/>
    </source>
</evidence>
<dbReference type="Gene3D" id="3.40.1350.10">
    <property type="match status" value="1"/>
</dbReference>
<dbReference type="GO" id="GO:0003676">
    <property type="term" value="F:nucleic acid binding"/>
    <property type="evidence" value="ECO:0007669"/>
    <property type="project" value="InterPro"/>
</dbReference>
<evidence type="ECO:0000313" key="3">
    <source>
        <dbReference type="EMBL" id="OQK17958.1"/>
    </source>
</evidence>
<dbReference type="OrthoDB" id="9801263at2"/>
<organism evidence="3 4">
    <name type="scientific">Methyloprofundus sedimenti</name>
    <dbReference type="NCBI Taxonomy" id="1420851"/>
    <lineage>
        <taxon>Bacteria</taxon>
        <taxon>Pseudomonadati</taxon>
        <taxon>Pseudomonadota</taxon>
        <taxon>Gammaproteobacteria</taxon>
        <taxon>Methylococcales</taxon>
        <taxon>Methylococcaceae</taxon>
        <taxon>Methyloprofundus</taxon>
    </lineage>
</organism>
<dbReference type="EMBL" id="LPUF01000001">
    <property type="protein sequence ID" value="OQK17958.1"/>
    <property type="molecule type" value="Genomic_DNA"/>
</dbReference>
<dbReference type="STRING" id="1420851.AU255_08890"/>